<dbReference type="InterPro" id="IPR009056">
    <property type="entry name" value="Cyt_c-like_dom"/>
</dbReference>
<accession>A0ABT8RM32</accession>
<dbReference type="PANTHER" id="PTHR33546:SF1">
    <property type="entry name" value="LARGE, MULTIFUNCTIONAL SECRETED PROTEIN"/>
    <property type="match status" value="1"/>
</dbReference>
<dbReference type="InterPro" id="IPR013427">
    <property type="entry name" value="Haem-bd_dom_put"/>
</dbReference>
<dbReference type="PANTHER" id="PTHR33546">
    <property type="entry name" value="LARGE, MULTIFUNCTIONAL SECRETED PROTEIN-RELATED"/>
    <property type="match status" value="1"/>
</dbReference>
<name>A0ABT8RM32_9FLAO</name>
<organism evidence="6 7">
    <name type="scientific">Maribacter confluentis</name>
    <dbReference type="NCBI Taxonomy" id="1656093"/>
    <lineage>
        <taxon>Bacteria</taxon>
        <taxon>Pseudomonadati</taxon>
        <taxon>Bacteroidota</taxon>
        <taxon>Flavobacteriia</taxon>
        <taxon>Flavobacteriales</taxon>
        <taxon>Flavobacteriaceae</taxon>
        <taxon>Maribacter</taxon>
    </lineage>
</organism>
<reference evidence="6" key="2">
    <citation type="submission" date="2023-06" db="EMBL/GenBank/DDBJ databases">
        <authorList>
            <person name="Lucena T."/>
            <person name="Sun Q."/>
        </authorList>
    </citation>
    <scope>NUCLEOTIDE SEQUENCE</scope>
    <source>
        <strain evidence="6">CECT 8869</strain>
    </source>
</reference>
<dbReference type="SUPFAM" id="SSF46626">
    <property type="entry name" value="Cytochrome c"/>
    <property type="match status" value="1"/>
</dbReference>
<gene>
    <name evidence="6" type="ORF">Q2T41_04850</name>
</gene>
<keyword evidence="2 4" id="KW-0479">Metal-binding</keyword>
<sequence>MIKTTNRLFYLLFVFLFLGCNVEEKNTKKQQEISFTIPDGFELEEIYHPSDHEQGSWVALAQGEHNQMFACDQYGEIYQFTIPAKGNKLDPKNIIPLALNIGEAHGMLWAFNSLYVAVNKRWKDDVPDDQEKGSGIYRITDQDNDGRLDTVTMLLRLEGSGEHGPHSFTLSPDGSEIYFIAGNHTLIPDKVKKNSRIPTNWGEDNLFTPFLDARGHANDVKAPGAWITKFNEDGSSWELISVGFRNPFDLAFNADGELFTYDADMEWDIGMPWYRPTRICHVTSASEYGWRTGSGKWPSYYPDNLPAVHNLEQGSPTAVLSTSTLNFPEKYTNGLLAMDWSFGTVYFIDLKPKGSSYEAKREEFLSGTPLPLTDMIAGNDGNVYFATGGRRLDSRLYRLSYTNETIVQNNPKNTDGTAARNLRKELEKYHGVASLKGTELAWDNLDNSDRFIRYAARIVLEHQPLETWLPTFKNETNTRKIIEASIALSRKGLTENQSFILNKLQGITLPDLDNSTLLDALRAYSINFIRLGKPDNRDQQSLARTLAPLFPASSNAVSKELAQLLLFLDEKNTVKKLVERLEFHTAQKTVTEGVKMLSEEVTTRSEEYGPLIRDVISKMPPSEAIFYGMLLSNAKEGWNKDLRTRYFSWYFDVLGSNGGRSFKGYMENVRQRAMVNVPKKDRDYFQEISGVYSPSSAVAEIPQPIGPGKIYTGEDMGDIVWGGLDNYKGNIENGKRAFAAATCILCHRMHGEGGAAGPDLTQAHTKFSTYDLFFAIYSPNDEISDQYANTLFHLNDNTKIAGRVKSEVGDSIVILPNPFNENYTIGIAKSNIVKKELSPVSPMPPGLLNRLNKQEVADLFAYIISGGDSSHEIYNVDNND</sequence>
<evidence type="ECO:0000256" key="3">
    <source>
        <dbReference type="ARBA" id="ARBA00023004"/>
    </source>
</evidence>
<evidence type="ECO:0000256" key="4">
    <source>
        <dbReference type="PROSITE-ProRule" id="PRU00433"/>
    </source>
</evidence>
<dbReference type="PROSITE" id="PS51257">
    <property type="entry name" value="PROKAR_LIPOPROTEIN"/>
    <property type="match status" value="1"/>
</dbReference>
<evidence type="ECO:0000256" key="1">
    <source>
        <dbReference type="ARBA" id="ARBA00022617"/>
    </source>
</evidence>
<dbReference type="RefSeq" id="WP_304435153.1">
    <property type="nucleotide sequence ID" value="NZ_JAUKUC010000001.1"/>
</dbReference>
<keyword evidence="3 4" id="KW-0408">Iron</keyword>
<evidence type="ECO:0000256" key="2">
    <source>
        <dbReference type="ARBA" id="ARBA00022723"/>
    </source>
</evidence>
<dbReference type="Gene3D" id="1.10.760.10">
    <property type="entry name" value="Cytochrome c-like domain"/>
    <property type="match status" value="1"/>
</dbReference>
<comment type="caution">
    <text evidence="6">The sequence shown here is derived from an EMBL/GenBank/DDBJ whole genome shotgun (WGS) entry which is preliminary data.</text>
</comment>
<keyword evidence="7" id="KW-1185">Reference proteome</keyword>
<dbReference type="NCBIfam" id="TIGR02603">
    <property type="entry name" value="CxxCH_TIGR02603"/>
    <property type="match status" value="1"/>
</dbReference>
<dbReference type="SUPFAM" id="SSF50952">
    <property type="entry name" value="Soluble quinoprotein glucose dehydrogenase"/>
    <property type="match status" value="1"/>
</dbReference>
<dbReference type="Gene3D" id="2.120.10.30">
    <property type="entry name" value="TolB, C-terminal domain"/>
    <property type="match status" value="1"/>
</dbReference>
<dbReference type="InterPro" id="IPR011041">
    <property type="entry name" value="Quinoprot_gluc/sorb_DH_b-prop"/>
</dbReference>
<dbReference type="PROSITE" id="PS51007">
    <property type="entry name" value="CYTC"/>
    <property type="match status" value="1"/>
</dbReference>
<evidence type="ECO:0000313" key="7">
    <source>
        <dbReference type="Proteomes" id="UP001168579"/>
    </source>
</evidence>
<evidence type="ECO:0000259" key="5">
    <source>
        <dbReference type="PROSITE" id="PS51007"/>
    </source>
</evidence>
<dbReference type="InterPro" id="IPR011042">
    <property type="entry name" value="6-blade_b-propeller_TolB-like"/>
</dbReference>
<feature type="domain" description="Cytochrome c" evidence="5">
    <location>
        <begin position="729"/>
        <end position="867"/>
    </location>
</feature>
<protein>
    <submittedName>
        <fullName evidence="6">C-type cytochrome</fullName>
    </submittedName>
</protein>
<dbReference type="InterPro" id="IPR036909">
    <property type="entry name" value="Cyt_c-like_dom_sf"/>
</dbReference>
<dbReference type="EMBL" id="JAUKUC010000001">
    <property type="protein sequence ID" value="MDO1511991.1"/>
    <property type="molecule type" value="Genomic_DNA"/>
</dbReference>
<keyword evidence="1 4" id="KW-0349">Heme</keyword>
<proteinExistence type="predicted"/>
<evidence type="ECO:0000313" key="6">
    <source>
        <dbReference type="EMBL" id="MDO1511991.1"/>
    </source>
</evidence>
<reference evidence="6" key="1">
    <citation type="journal article" date="2014" name="Int. J. Syst. Evol. Microbiol.">
        <title>Complete genome of a new Firmicutes species belonging to the dominant human colonic microbiota ('Ruminococcus bicirculans') reveals two chromosomes and a selective capacity to utilize plant glucans.</title>
        <authorList>
            <consortium name="NISC Comparative Sequencing Program"/>
            <person name="Wegmann U."/>
            <person name="Louis P."/>
            <person name="Goesmann A."/>
            <person name="Henrissat B."/>
            <person name="Duncan S.H."/>
            <person name="Flint H.J."/>
        </authorList>
    </citation>
    <scope>NUCLEOTIDE SEQUENCE</scope>
    <source>
        <strain evidence="6">CECT 8869</strain>
    </source>
</reference>
<dbReference type="Pfam" id="PF00034">
    <property type="entry name" value="Cytochrom_C"/>
    <property type="match status" value="1"/>
</dbReference>
<dbReference type="Proteomes" id="UP001168579">
    <property type="component" value="Unassembled WGS sequence"/>
</dbReference>